<accession>A0A9P8VBY2</accession>
<gene>
    <name evidence="2" type="ORF">F5X68DRAFT_231501</name>
</gene>
<evidence type="ECO:0000313" key="3">
    <source>
        <dbReference type="Proteomes" id="UP000770015"/>
    </source>
</evidence>
<dbReference type="Proteomes" id="UP000770015">
    <property type="component" value="Unassembled WGS sequence"/>
</dbReference>
<dbReference type="OrthoDB" id="10603185at2759"/>
<feature type="compositionally biased region" description="Pro residues" evidence="1">
    <location>
        <begin position="105"/>
        <end position="114"/>
    </location>
</feature>
<evidence type="ECO:0000313" key="2">
    <source>
        <dbReference type="EMBL" id="KAH6687956.1"/>
    </source>
</evidence>
<evidence type="ECO:0000256" key="1">
    <source>
        <dbReference type="SAM" id="MobiDB-lite"/>
    </source>
</evidence>
<feature type="region of interest" description="Disordered" evidence="1">
    <location>
        <begin position="175"/>
        <end position="199"/>
    </location>
</feature>
<keyword evidence="3" id="KW-1185">Reference proteome</keyword>
<sequence length="350" mass="38946">MEEFYTKSINGTDGLGINDINQLVGSTSATRNRDTSRNGVYFLVNPERQRIVTKFYKELFNDISKPLSTAIRHSEFSRYSTRSMATPEPTPSSRGDDCGDDDPFSNPPAPPPAPRVIRGLSTLEDNEKGLCDDLILKLSQRVFSGWKSSYAVPRIRAKIPGRDLSDTSIRVGTLTANATSSDSPSQKRKKALDGSPRSISAARKADQPVYLHPKLHDGTLEMGVSFDFVDARGLAVLSSLIRMDPDIDMAEAVVQVIKHFHIAEAKRVDTWNLSVLIKWARRRVRKLAGHVDHEFVDAAPAQVSAGAYKGENEDDLVQFVSAVARYDKMRSIFIRAEVDDDVHVWQLTEN</sequence>
<name>A0A9P8VBY2_9PEZI</name>
<comment type="caution">
    <text evidence="2">The sequence shown here is derived from an EMBL/GenBank/DDBJ whole genome shotgun (WGS) entry which is preliminary data.</text>
</comment>
<protein>
    <submittedName>
        <fullName evidence="2">Uncharacterized protein</fullName>
    </submittedName>
</protein>
<organism evidence="2 3">
    <name type="scientific">Plectosphaerella plurivora</name>
    <dbReference type="NCBI Taxonomy" id="936078"/>
    <lineage>
        <taxon>Eukaryota</taxon>
        <taxon>Fungi</taxon>
        <taxon>Dikarya</taxon>
        <taxon>Ascomycota</taxon>
        <taxon>Pezizomycotina</taxon>
        <taxon>Sordariomycetes</taxon>
        <taxon>Hypocreomycetidae</taxon>
        <taxon>Glomerellales</taxon>
        <taxon>Plectosphaerellaceae</taxon>
        <taxon>Plectosphaerella</taxon>
    </lineage>
</organism>
<feature type="region of interest" description="Disordered" evidence="1">
    <location>
        <begin position="78"/>
        <end position="117"/>
    </location>
</feature>
<reference evidence="2" key="1">
    <citation type="journal article" date="2021" name="Nat. Commun.">
        <title>Genetic determinants of endophytism in the Arabidopsis root mycobiome.</title>
        <authorList>
            <person name="Mesny F."/>
            <person name="Miyauchi S."/>
            <person name="Thiergart T."/>
            <person name="Pickel B."/>
            <person name="Atanasova L."/>
            <person name="Karlsson M."/>
            <person name="Huettel B."/>
            <person name="Barry K.W."/>
            <person name="Haridas S."/>
            <person name="Chen C."/>
            <person name="Bauer D."/>
            <person name="Andreopoulos W."/>
            <person name="Pangilinan J."/>
            <person name="LaButti K."/>
            <person name="Riley R."/>
            <person name="Lipzen A."/>
            <person name="Clum A."/>
            <person name="Drula E."/>
            <person name="Henrissat B."/>
            <person name="Kohler A."/>
            <person name="Grigoriev I.V."/>
            <person name="Martin F.M."/>
            <person name="Hacquard S."/>
        </authorList>
    </citation>
    <scope>NUCLEOTIDE SEQUENCE</scope>
    <source>
        <strain evidence="2">MPI-SDFR-AT-0117</strain>
    </source>
</reference>
<proteinExistence type="predicted"/>
<feature type="compositionally biased region" description="Polar residues" evidence="1">
    <location>
        <begin position="175"/>
        <end position="184"/>
    </location>
</feature>
<dbReference type="EMBL" id="JAGSXJ010000010">
    <property type="protein sequence ID" value="KAH6687956.1"/>
    <property type="molecule type" value="Genomic_DNA"/>
</dbReference>
<dbReference type="AlphaFoldDB" id="A0A9P8VBY2"/>